<dbReference type="AlphaFoldDB" id="A0A4D9DMQ3"/>
<reference evidence="2 3" key="2">
    <citation type="submission" date="2019-04" db="EMBL/GenBank/DDBJ databases">
        <title>The genome sequence of big-headed turtle.</title>
        <authorList>
            <person name="Gong S."/>
        </authorList>
    </citation>
    <scope>NUCLEOTIDE SEQUENCE [LARGE SCALE GENOMIC DNA]</scope>
    <source>
        <strain evidence="2">DO16091913</strain>
        <tissue evidence="2">Muscle</tissue>
    </source>
</reference>
<gene>
    <name evidence="2" type="ORF">DR999_PMT22033</name>
</gene>
<reference evidence="2 3" key="1">
    <citation type="submission" date="2019-04" db="EMBL/GenBank/DDBJ databases">
        <title>Draft genome of the big-headed turtle Platysternon megacephalum.</title>
        <authorList>
            <person name="Gong S."/>
        </authorList>
    </citation>
    <scope>NUCLEOTIDE SEQUENCE [LARGE SCALE GENOMIC DNA]</scope>
    <source>
        <strain evidence="2">DO16091913</strain>
        <tissue evidence="2">Muscle</tissue>
    </source>
</reference>
<comment type="caution">
    <text evidence="2">The sequence shown here is derived from an EMBL/GenBank/DDBJ whole genome shotgun (WGS) entry which is preliminary data.</text>
</comment>
<protein>
    <submittedName>
        <fullName evidence="2">Potassium transporter CPA</fullName>
    </submittedName>
</protein>
<dbReference type="EMBL" id="QXTE01000745">
    <property type="protein sequence ID" value="TFJ96192.1"/>
    <property type="molecule type" value="Genomic_DNA"/>
</dbReference>
<feature type="compositionally biased region" description="Polar residues" evidence="1">
    <location>
        <begin position="92"/>
        <end position="108"/>
    </location>
</feature>
<evidence type="ECO:0000313" key="2">
    <source>
        <dbReference type="EMBL" id="TFJ96192.1"/>
    </source>
</evidence>
<feature type="region of interest" description="Disordered" evidence="1">
    <location>
        <begin position="82"/>
        <end position="114"/>
    </location>
</feature>
<name>A0A4D9DMQ3_9SAUR</name>
<dbReference type="Proteomes" id="UP000297703">
    <property type="component" value="Unassembled WGS sequence"/>
</dbReference>
<proteinExistence type="predicted"/>
<keyword evidence="3" id="KW-1185">Reference proteome</keyword>
<evidence type="ECO:0000256" key="1">
    <source>
        <dbReference type="SAM" id="MobiDB-lite"/>
    </source>
</evidence>
<sequence>MQAASSDSACDSIMALNKGTQNYYNSTYRGRITLSDQLHFTVKNASEWMAGEYQVIKGLYQTCMARIYLTVTGPVSFPLPISETPSAREGTANLTGKGSSRGMLSSGSPERVGSQRGWRWSQISRVFLLHLRPAELGYQEAGGGKRRDRQLWDWRIGVSGFCAWPLDDGPTLAHLSVDPSVRAPQAREQTPLQPDELGPIPGSHSVVLSHGWLFTQEGWAVPKVNKQENAGQSALALRHQTRHRHQKMEDENGYAIMTLQTKRINSTQPSQHGSQGFQAGRAECDIRQAAFVSHLKQSLCDPAQSSPADL</sequence>
<accession>A0A4D9DMQ3</accession>
<organism evidence="2 3">
    <name type="scientific">Platysternon megacephalum</name>
    <name type="common">big-headed turtle</name>
    <dbReference type="NCBI Taxonomy" id="55544"/>
    <lineage>
        <taxon>Eukaryota</taxon>
        <taxon>Metazoa</taxon>
        <taxon>Chordata</taxon>
        <taxon>Craniata</taxon>
        <taxon>Vertebrata</taxon>
        <taxon>Euteleostomi</taxon>
        <taxon>Archelosauria</taxon>
        <taxon>Testudinata</taxon>
        <taxon>Testudines</taxon>
        <taxon>Cryptodira</taxon>
        <taxon>Durocryptodira</taxon>
        <taxon>Testudinoidea</taxon>
        <taxon>Platysternidae</taxon>
        <taxon>Platysternon</taxon>
    </lineage>
</organism>
<dbReference type="OrthoDB" id="9428373at2759"/>
<evidence type="ECO:0000313" key="3">
    <source>
        <dbReference type="Proteomes" id="UP000297703"/>
    </source>
</evidence>
<dbReference type="STRING" id="55544.A0A4D9DMQ3"/>